<dbReference type="PIRSF" id="PIRSF017082">
    <property type="entry name" value="YflP"/>
    <property type="match status" value="1"/>
</dbReference>
<name>A0A7Y4GRP0_9BRAD</name>
<dbReference type="RefSeq" id="WP_171579976.1">
    <property type="nucleotide sequence ID" value="NZ_JAAVLX010000004.1"/>
</dbReference>
<comment type="similarity">
    <text evidence="1">Belongs to the UPF0065 (bug) family.</text>
</comment>
<accession>A0A7Y4GRP0</accession>
<keyword evidence="4" id="KW-1185">Reference proteome</keyword>
<dbReference type="PANTHER" id="PTHR42928:SF5">
    <property type="entry name" value="BLR1237 PROTEIN"/>
    <property type="match status" value="1"/>
</dbReference>
<dbReference type="SUPFAM" id="SSF53850">
    <property type="entry name" value="Periplasmic binding protein-like II"/>
    <property type="match status" value="1"/>
</dbReference>
<evidence type="ECO:0000313" key="4">
    <source>
        <dbReference type="Proteomes" id="UP000544122"/>
    </source>
</evidence>
<dbReference type="CDD" id="cd13578">
    <property type="entry name" value="PBP2_Bug27"/>
    <property type="match status" value="1"/>
</dbReference>
<feature type="chain" id="PRO_5031208125" evidence="2">
    <location>
        <begin position="27"/>
        <end position="325"/>
    </location>
</feature>
<dbReference type="InterPro" id="IPR005064">
    <property type="entry name" value="BUG"/>
</dbReference>
<feature type="signal peptide" evidence="2">
    <location>
        <begin position="1"/>
        <end position="26"/>
    </location>
</feature>
<dbReference type="Pfam" id="PF03401">
    <property type="entry name" value="TctC"/>
    <property type="match status" value="1"/>
</dbReference>
<protein>
    <submittedName>
        <fullName evidence="3">Tripartite tricarboxylate transporter substrate binding protein</fullName>
    </submittedName>
</protein>
<evidence type="ECO:0000256" key="1">
    <source>
        <dbReference type="ARBA" id="ARBA00006987"/>
    </source>
</evidence>
<dbReference type="Gene3D" id="3.40.190.10">
    <property type="entry name" value="Periplasmic binding protein-like II"/>
    <property type="match status" value="1"/>
</dbReference>
<organism evidence="3 4">
    <name type="scientific">Bradyrhizobium australiense</name>
    <dbReference type="NCBI Taxonomy" id="2721161"/>
    <lineage>
        <taxon>Bacteria</taxon>
        <taxon>Pseudomonadati</taxon>
        <taxon>Pseudomonadota</taxon>
        <taxon>Alphaproteobacteria</taxon>
        <taxon>Hyphomicrobiales</taxon>
        <taxon>Nitrobacteraceae</taxon>
        <taxon>Bradyrhizobium</taxon>
    </lineage>
</organism>
<gene>
    <name evidence="3" type="ORF">HCN58_14185</name>
</gene>
<dbReference type="PANTHER" id="PTHR42928">
    <property type="entry name" value="TRICARBOXYLATE-BINDING PROTEIN"/>
    <property type="match status" value="1"/>
</dbReference>
<dbReference type="InterPro" id="IPR042100">
    <property type="entry name" value="Bug_dom1"/>
</dbReference>
<dbReference type="Proteomes" id="UP000544122">
    <property type="component" value="Unassembled WGS sequence"/>
</dbReference>
<sequence length="325" mass="34395">MRVGIPRIVAAIIALFCVPVNFAASANDDYPSRQITLTHGFGAGGNADAIARIVADGLSRRLGKPVIVEARPGAGGNIASDRTAKAAPDGYTLIMLTGGHAASAAMYKALPFDPVEDFQMISTVVFFPFVIAVKSSHRFQTLADLIVEAKAKPDTLTYSSVGVGSTQHLVGELLSSMTGIKMIHVPYKGGGGPINDLLGGQIDILIDTLTITAPQLTAGTIRGLGVTSEKPWFSIPGVPPIAATVPGYEVRSWLGIATSKNVPQPIAEKLNRELRAVLETPDIKDKLQAMGNQVRSGSPEDMRSMIASEISRWKQVIDTAGIQKQ</sequence>
<evidence type="ECO:0000313" key="3">
    <source>
        <dbReference type="EMBL" id="NOJ40735.1"/>
    </source>
</evidence>
<keyword evidence="2" id="KW-0732">Signal</keyword>
<reference evidence="3 4" key="1">
    <citation type="submission" date="2020-03" db="EMBL/GenBank/DDBJ databases">
        <title>Bradyrhizobium diversity isolated from nodules of Indigofera sp.</title>
        <authorList>
            <person name="Klepa M."/>
            <person name="Helene L."/>
            <person name="Hungria M."/>
        </authorList>
    </citation>
    <scope>NUCLEOTIDE SEQUENCE [LARGE SCALE GENOMIC DNA]</scope>
    <source>
        <strain evidence="3 4">WSM 1791</strain>
    </source>
</reference>
<comment type="caution">
    <text evidence="3">The sequence shown here is derived from an EMBL/GenBank/DDBJ whole genome shotgun (WGS) entry which is preliminary data.</text>
</comment>
<proteinExistence type="inferred from homology"/>
<dbReference type="Gene3D" id="3.40.190.150">
    <property type="entry name" value="Bordetella uptake gene, domain 1"/>
    <property type="match status" value="1"/>
</dbReference>
<evidence type="ECO:0000256" key="2">
    <source>
        <dbReference type="SAM" id="SignalP"/>
    </source>
</evidence>
<dbReference type="AlphaFoldDB" id="A0A7Y4GRP0"/>
<dbReference type="EMBL" id="JAAVLX010000004">
    <property type="protein sequence ID" value="NOJ40735.1"/>
    <property type="molecule type" value="Genomic_DNA"/>
</dbReference>